<proteinExistence type="inferred from homology"/>
<keyword evidence="2 6" id="KW-0031">Aminopeptidase</keyword>
<dbReference type="AlphaFoldDB" id="A0A6N7W5S8"/>
<evidence type="ECO:0000256" key="6">
    <source>
        <dbReference type="HAMAP-Rule" id="MF_01974"/>
    </source>
</evidence>
<evidence type="ECO:0000313" key="9">
    <source>
        <dbReference type="EMBL" id="MSS83792.1"/>
    </source>
</evidence>
<dbReference type="PRINTS" id="PR00599">
    <property type="entry name" value="MAPEPTIDASE"/>
</dbReference>
<comment type="subunit">
    <text evidence="6">Monomer.</text>
</comment>
<feature type="binding site" evidence="6">
    <location>
        <position position="68"/>
    </location>
    <ligand>
        <name>substrate</name>
    </ligand>
</feature>
<evidence type="ECO:0000256" key="4">
    <source>
        <dbReference type="ARBA" id="ARBA00022723"/>
    </source>
</evidence>
<dbReference type="GO" id="GO:0046872">
    <property type="term" value="F:metal ion binding"/>
    <property type="evidence" value="ECO:0007669"/>
    <property type="project" value="UniProtKB-UniRule"/>
</dbReference>
<feature type="domain" description="Peptidase M24" evidence="8">
    <location>
        <begin position="3"/>
        <end position="233"/>
    </location>
</feature>
<comment type="caution">
    <text evidence="9">The sequence shown here is derived from an EMBL/GenBank/DDBJ whole genome shotgun (WGS) entry which is preliminary data.</text>
</comment>
<organism evidence="9 10">
    <name type="scientific">Scrofimicrobium canadense</name>
    <dbReference type="NCBI Taxonomy" id="2652290"/>
    <lineage>
        <taxon>Bacteria</taxon>
        <taxon>Bacillati</taxon>
        <taxon>Actinomycetota</taxon>
        <taxon>Actinomycetes</taxon>
        <taxon>Actinomycetales</taxon>
        <taxon>Actinomycetaceae</taxon>
        <taxon>Scrofimicrobium</taxon>
    </lineage>
</organism>
<dbReference type="GO" id="GO:0070006">
    <property type="term" value="F:metalloaminopeptidase activity"/>
    <property type="evidence" value="ECO:0007669"/>
    <property type="project" value="UniProtKB-UniRule"/>
</dbReference>
<dbReference type="InterPro" id="IPR001714">
    <property type="entry name" value="Pept_M24_MAP"/>
</dbReference>
<evidence type="ECO:0000313" key="10">
    <source>
        <dbReference type="Proteomes" id="UP000470875"/>
    </source>
</evidence>
<comment type="function">
    <text evidence="1 6">Removes the N-terminal methionine from nascent proteins. The N-terminal methionine is often cleaved when the second residue in the primary sequence is small and uncharged (Met-Ala-, Cys, Gly, Pro, Ser, Thr, or Val). Requires deformylation of the N(alpha)-formylated initiator methionine before it can be hydrolyzed.</text>
</comment>
<comment type="similarity">
    <text evidence="6">Belongs to the peptidase M24A family. Methionine aminopeptidase type 1 subfamily.</text>
</comment>
<feature type="binding site" evidence="6">
    <location>
        <position position="228"/>
    </location>
    <ligand>
        <name>a divalent metal cation</name>
        <dbReference type="ChEBI" id="CHEBI:60240"/>
        <label>2</label>
        <note>catalytic</note>
    </ligand>
</feature>
<feature type="binding site" evidence="6">
    <location>
        <position position="85"/>
    </location>
    <ligand>
        <name>a divalent metal cation</name>
        <dbReference type="ChEBI" id="CHEBI:60240"/>
        <label>1</label>
    </ligand>
</feature>
<dbReference type="Pfam" id="PF00557">
    <property type="entry name" value="Peptidase_M24"/>
    <property type="match status" value="1"/>
</dbReference>
<feature type="binding site" evidence="6">
    <location>
        <position position="197"/>
    </location>
    <ligand>
        <name>a divalent metal cation</name>
        <dbReference type="ChEBI" id="CHEBI:60240"/>
        <label>2</label>
        <note>catalytic</note>
    </ligand>
</feature>
<feature type="binding site" evidence="6">
    <location>
        <position position="100"/>
    </location>
    <ligand>
        <name>a divalent metal cation</name>
        <dbReference type="ChEBI" id="CHEBI:60240"/>
        <label>1</label>
    </ligand>
</feature>
<accession>A0A6N7W5S8</accession>
<dbReference type="Proteomes" id="UP000470875">
    <property type="component" value="Unassembled WGS sequence"/>
</dbReference>
<dbReference type="CDD" id="cd01086">
    <property type="entry name" value="MetAP1"/>
    <property type="match status" value="1"/>
</dbReference>
<dbReference type="PANTHER" id="PTHR43330">
    <property type="entry name" value="METHIONINE AMINOPEPTIDASE"/>
    <property type="match status" value="1"/>
</dbReference>
<keyword evidence="10" id="KW-1185">Reference proteome</keyword>
<dbReference type="EC" id="3.4.11.18" evidence="6 7"/>
<dbReference type="InterPro" id="IPR002467">
    <property type="entry name" value="Pept_M24A_MAP1"/>
</dbReference>
<feature type="binding site" evidence="6">
    <location>
        <position position="171"/>
    </location>
    <ligand>
        <name>substrate</name>
    </ligand>
</feature>
<evidence type="ECO:0000256" key="2">
    <source>
        <dbReference type="ARBA" id="ARBA00022438"/>
    </source>
</evidence>
<dbReference type="InterPro" id="IPR000994">
    <property type="entry name" value="Pept_M24"/>
</dbReference>
<dbReference type="EMBL" id="VULO01000003">
    <property type="protein sequence ID" value="MSS83792.1"/>
    <property type="molecule type" value="Genomic_DNA"/>
</dbReference>
<reference evidence="9 10" key="1">
    <citation type="submission" date="2019-08" db="EMBL/GenBank/DDBJ databases">
        <title>In-depth cultivation of the pig gut microbiome towards novel bacterial diversity and tailored functional studies.</title>
        <authorList>
            <person name="Wylensek D."/>
            <person name="Hitch T.C.A."/>
            <person name="Clavel T."/>
        </authorList>
    </citation>
    <scope>NUCLEOTIDE SEQUENCE [LARGE SCALE GENOMIC DNA]</scope>
    <source>
        <strain evidence="9 10">WB03_NA08</strain>
    </source>
</reference>
<feature type="binding site" evidence="6">
    <location>
        <position position="164"/>
    </location>
    <ligand>
        <name>a divalent metal cation</name>
        <dbReference type="ChEBI" id="CHEBI:60240"/>
        <label>2</label>
        <note>catalytic</note>
    </ligand>
</feature>
<evidence type="ECO:0000256" key="1">
    <source>
        <dbReference type="ARBA" id="ARBA00002521"/>
    </source>
</evidence>
<keyword evidence="5 6" id="KW-0378">Hydrolase</keyword>
<dbReference type="GO" id="GO:0006508">
    <property type="term" value="P:proteolysis"/>
    <property type="evidence" value="ECO:0007669"/>
    <property type="project" value="UniProtKB-KW"/>
</dbReference>
<keyword evidence="4 6" id="KW-0479">Metal-binding</keyword>
<keyword evidence="3 6" id="KW-0645">Protease</keyword>
<dbReference type="NCBIfam" id="TIGR00500">
    <property type="entry name" value="met_pdase_I"/>
    <property type="match status" value="1"/>
</dbReference>
<comment type="cofactor">
    <cofactor evidence="6">
        <name>Co(2+)</name>
        <dbReference type="ChEBI" id="CHEBI:48828"/>
    </cofactor>
    <cofactor evidence="6">
        <name>Zn(2+)</name>
        <dbReference type="ChEBI" id="CHEBI:29105"/>
    </cofactor>
    <cofactor evidence="6">
        <name>Mn(2+)</name>
        <dbReference type="ChEBI" id="CHEBI:29035"/>
    </cofactor>
    <cofactor evidence="6">
        <name>Fe(2+)</name>
        <dbReference type="ChEBI" id="CHEBI:29033"/>
    </cofactor>
    <text evidence="6">Binds 2 divalent metal cations per subunit. Has a high-affinity and a low affinity metal-binding site. The true nature of the physiological cofactor is under debate. The enzyme is active with cobalt, zinc, manganese or divalent iron ions. Most likely, methionine aminopeptidases function as mononuclear Fe(2+)-metalloproteases under physiological conditions, and the catalytically relevant metal-binding site has been assigned to the histidine-containing high-affinity site.</text>
</comment>
<name>A0A6N7W5S8_9ACTO</name>
<evidence type="ECO:0000256" key="7">
    <source>
        <dbReference type="RuleBase" id="RU003653"/>
    </source>
</evidence>
<dbReference type="Gene3D" id="3.90.230.10">
    <property type="entry name" value="Creatinase/methionine aminopeptidase superfamily"/>
    <property type="match status" value="1"/>
</dbReference>
<comment type="catalytic activity">
    <reaction evidence="6 7">
        <text>Release of N-terminal amino acids, preferentially methionine, from peptides and arylamides.</text>
        <dbReference type="EC" id="3.4.11.18"/>
    </reaction>
</comment>
<dbReference type="PANTHER" id="PTHR43330:SF27">
    <property type="entry name" value="METHIONINE AMINOPEPTIDASE"/>
    <property type="match status" value="1"/>
</dbReference>
<dbReference type="GO" id="GO:0005829">
    <property type="term" value="C:cytosol"/>
    <property type="evidence" value="ECO:0007669"/>
    <property type="project" value="TreeGrafter"/>
</dbReference>
<protein>
    <recommendedName>
        <fullName evidence="6 7">Methionine aminopeptidase</fullName>
        <shortName evidence="6">MAP</shortName>
        <shortName evidence="6">MetAP</shortName>
        <ecNumber evidence="6 7">3.4.11.18</ecNumber>
    </recommendedName>
    <alternativeName>
        <fullName evidence="6">Peptidase M</fullName>
    </alternativeName>
</protein>
<dbReference type="GO" id="GO:0004239">
    <property type="term" value="F:initiator methionyl aminopeptidase activity"/>
    <property type="evidence" value="ECO:0007669"/>
    <property type="project" value="UniProtKB-UniRule"/>
</dbReference>
<gene>
    <name evidence="6 9" type="primary">map</name>
    <name evidence="9" type="ORF">FYJ24_03260</name>
</gene>
<dbReference type="SUPFAM" id="SSF55920">
    <property type="entry name" value="Creatinase/aminopeptidase"/>
    <property type="match status" value="1"/>
</dbReference>
<evidence type="ECO:0000256" key="5">
    <source>
        <dbReference type="ARBA" id="ARBA00022801"/>
    </source>
</evidence>
<feature type="binding site" evidence="6">
    <location>
        <position position="100"/>
    </location>
    <ligand>
        <name>a divalent metal cation</name>
        <dbReference type="ChEBI" id="CHEBI:60240"/>
        <label>2</label>
        <note>catalytic</note>
    </ligand>
</feature>
<evidence type="ECO:0000256" key="3">
    <source>
        <dbReference type="ARBA" id="ARBA00022670"/>
    </source>
</evidence>
<sequence length="264" mass="28139">MAYMREAGLVVAAIHKALADACAPGVRLRDLDHVVGEVTAAHDAEPNFLHYQGFPANVCISVNEEIVHGIPSDRKLKDGDIVSFDCGARIREDGKWWHGDAAFTTVVGDGYEELEDLSRVTEGSMWAGIAALSAARRINDIGVAIDQYVAENSPYGLIEGYTGHGIGNELHEGPTVYNYPVRGRSEKVKPGMVLCIEPMVVAGDIATDVLADDWTVVTKDGSPSAHWEHTVAVLPGGISVLTAFDSGAAGLKDFDVEPVVVTTA</sequence>
<dbReference type="PROSITE" id="PS00680">
    <property type="entry name" value="MAP_1"/>
    <property type="match status" value="1"/>
</dbReference>
<evidence type="ECO:0000259" key="8">
    <source>
        <dbReference type="Pfam" id="PF00557"/>
    </source>
</evidence>
<dbReference type="InterPro" id="IPR036005">
    <property type="entry name" value="Creatinase/aminopeptidase-like"/>
</dbReference>
<dbReference type="HAMAP" id="MF_01974">
    <property type="entry name" value="MetAP_1"/>
    <property type="match status" value="1"/>
</dbReference>
<feature type="binding site" evidence="6">
    <location>
        <position position="228"/>
    </location>
    <ligand>
        <name>a divalent metal cation</name>
        <dbReference type="ChEBI" id="CHEBI:60240"/>
        <label>1</label>
    </ligand>
</feature>